<evidence type="ECO:0000256" key="4">
    <source>
        <dbReference type="ARBA" id="ARBA00022989"/>
    </source>
</evidence>
<evidence type="ECO:0000256" key="5">
    <source>
        <dbReference type="ARBA" id="ARBA00023136"/>
    </source>
</evidence>
<gene>
    <name evidence="8" type="ORF">HHU08_13420</name>
</gene>
<dbReference type="Pfam" id="PF10035">
    <property type="entry name" value="DUF2179"/>
    <property type="match status" value="1"/>
</dbReference>
<dbReference type="InterPro" id="IPR019264">
    <property type="entry name" value="DUF2179"/>
</dbReference>
<keyword evidence="9" id="KW-1185">Reference proteome</keyword>
<keyword evidence="5 6" id="KW-0472">Membrane</keyword>
<dbReference type="PIRSF" id="PIRSF006483">
    <property type="entry name" value="Membrane_protein_YitT"/>
    <property type="match status" value="1"/>
</dbReference>
<dbReference type="RefSeq" id="WP_016203632.1">
    <property type="nucleotide sequence ID" value="NZ_JABBPK010000001.1"/>
</dbReference>
<evidence type="ECO:0000259" key="7">
    <source>
        <dbReference type="Pfam" id="PF10035"/>
    </source>
</evidence>
<evidence type="ECO:0000256" key="6">
    <source>
        <dbReference type="SAM" id="Phobius"/>
    </source>
</evidence>
<feature type="transmembrane region" description="Helical" evidence="6">
    <location>
        <begin position="150"/>
        <end position="175"/>
    </location>
</feature>
<evidence type="ECO:0000256" key="1">
    <source>
        <dbReference type="ARBA" id="ARBA00004651"/>
    </source>
</evidence>
<dbReference type="Proteomes" id="UP000588491">
    <property type="component" value="Unassembled WGS sequence"/>
</dbReference>
<dbReference type="InterPro" id="IPR015867">
    <property type="entry name" value="N-reg_PII/ATP_PRibTrfase_C"/>
</dbReference>
<dbReference type="CDD" id="cd16380">
    <property type="entry name" value="YitT_C"/>
    <property type="match status" value="1"/>
</dbReference>
<keyword evidence="2" id="KW-1003">Cell membrane</keyword>
<dbReference type="GO" id="GO:0005886">
    <property type="term" value="C:plasma membrane"/>
    <property type="evidence" value="ECO:0007669"/>
    <property type="project" value="UniProtKB-SubCell"/>
</dbReference>
<keyword evidence="3 6" id="KW-0812">Transmembrane</keyword>
<keyword evidence="4 6" id="KW-1133">Transmembrane helix</keyword>
<feature type="transmembrane region" description="Helical" evidence="6">
    <location>
        <begin position="56"/>
        <end position="76"/>
    </location>
</feature>
<evidence type="ECO:0000256" key="3">
    <source>
        <dbReference type="ARBA" id="ARBA00022692"/>
    </source>
</evidence>
<comment type="subcellular location">
    <subcellularLocation>
        <location evidence="1">Cell membrane</location>
        <topology evidence="1">Multi-pass membrane protein</topology>
    </subcellularLocation>
</comment>
<evidence type="ECO:0000256" key="2">
    <source>
        <dbReference type="ARBA" id="ARBA00022475"/>
    </source>
</evidence>
<dbReference type="PANTHER" id="PTHR33545:SF3">
    <property type="entry name" value="UPF0750 MEMBRANE PROTEIN YQFU"/>
    <property type="match status" value="1"/>
</dbReference>
<feature type="transmembrane region" description="Helical" evidence="6">
    <location>
        <begin position="112"/>
        <end position="130"/>
    </location>
</feature>
<proteinExistence type="predicted"/>
<reference evidence="8 9" key="1">
    <citation type="submission" date="2020-04" db="EMBL/GenBank/DDBJ databases">
        <title>Bacillus sp. UniB3 isolated from commercial digestive syrup.</title>
        <authorList>
            <person name="Thorat V."/>
            <person name="Kirdat K."/>
            <person name="Tiwarekar B."/>
            <person name="Yadav A."/>
        </authorList>
    </citation>
    <scope>NUCLEOTIDE SEQUENCE [LARGE SCALE GENOMIC DNA]</scope>
    <source>
        <strain evidence="8 9">UniB3</strain>
    </source>
</reference>
<evidence type="ECO:0000313" key="9">
    <source>
        <dbReference type="Proteomes" id="UP000588491"/>
    </source>
</evidence>
<dbReference type="Pfam" id="PF02588">
    <property type="entry name" value="YitT_membrane"/>
    <property type="match status" value="1"/>
</dbReference>
<feature type="transmembrane region" description="Helical" evidence="6">
    <location>
        <begin position="83"/>
        <end position="100"/>
    </location>
</feature>
<evidence type="ECO:0000313" key="8">
    <source>
        <dbReference type="EMBL" id="NMO77987.1"/>
    </source>
</evidence>
<dbReference type="InterPro" id="IPR051461">
    <property type="entry name" value="UPF0750_membrane"/>
</dbReference>
<feature type="transmembrane region" description="Helical" evidence="6">
    <location>
        <begin position="13"/>
        <end position="36"/>
    </location>
</feature>
<dbReference type="Gene3D" id="3.30.70.120">
    <property type="match status" value="1"/>
</dbReference>
<dbReference type="AlphaFoldDB" id="A0A7Y0PMD8"/>
<dbReference type="InterPro" id="IPR003740">
    <property type="entry name" value="YitT"/>
</dbReference>
<feature type="domain" description="DUF2179" evidence="7">
    <location>
        <begin position="225"/>
        <end position="279"/>
    </location>
</feature>
<comment type="caution">
    <text evidence="8">The sequence shown here is derived from an EMBL/GenBank/DDBJ whole genome shotgun (WGS) entry which is preliminary data.</text>
</comment>
<name>A0A7Y0PMD8_9BACI</name>
<accession>A0A7Y0PMD8</accession>
<dbReference type="PANTHER" id="PTHR33545">
    <property type="entry name" value="UPF0750 MEMBRANE PROTEIN YITT-RELATED"/>
    <property type="match status" value="1"/>
</dbReference>
<protein>
    <submittedName>
        <fullName evidence="8">YitT family protein</fullName>
    </submittedName>
</protein>
<dbReference type="EMBL" id="JABBPK010000001">
    <property type="protein sequence ID" value="NMO77987.1"/>
    <property type="molecule type" value="Genomic_DNA"/>
</dbReference>
<sequence>MVKTHKKESTAHLIIRYLMLTIGAGFAAIAIDLFLAPNTIIDGGVIGISLILKYSYGLNFGILVFIINLPFLFAGYKYIGKNFCISSLYSIIMLAIIEFLLEHFEPITTQPLLATVFGGLLLGAGVGIVIRNSGALDGTEILGILLTKKIPFSVGEFVMFINVFIFSWAGFVLGWEQAMFSILTYYIASKAIDAVIQGFDDTKAAMVISDEYEEIAQALSDRLGRGVTKLKGKGGYLDQEKEVLYVVFTRLEVAKFRSIVQEIDPNAFITIMDTQEAHGGKFSKSAIH</sequence>
<organism evidence="8 9">
    <name type="scientific">Niallia alba</name>
    <dbReference type="NCBI Taxonomy" id="2729105"/>
    <lineage>
        <taxon>Bacteria</taxon>
        <taxon>Bacillati</taxon>
        <taxon>Bacillota</taxon>
        <taxon>Bacilli</taxon>
        <taxon>Bacillales</taxon>
        <taxon>Bacillaceae</taxon>
        <taxon>Niallia</taxon>
    </lineage>
</organism>